<sequence length="659" mass="73675">MFKSLKYSTVASRLNCTASFNYKVHSLIEQCSSMNSLKCLHARIIVHGLAHHELTVSKLIACSALSAFGDIQYAQILFDKMPQRNRYMYNSLIRGCASSEDPYKAILLYKQMVVSVILPNEFTFPFVLKACAIKEGYRDGVLIHLMAIKLGYESHVCVENGLINVYVRCGNVVYARKVFDEIVEKTLVSWNSMIGGYSRMGCGEQVLLLFRDMKERGVRPDGFTVMYLLSVCSQNCDLELGKFVHCNVVVNGIGVDVHVQNALLDVYAKCGDLNAAQTLFDRMVHRNVVSWTSLLTAYAKHGCLEVAKDIFSRMPVKNVVSWNSMISSYVREGHSQEALDLFFKMCKSEVKPDETTLVGVLSASCQLGDLVMGNKIHDYIRSNNIKCSVTLYNALVDMFSKCGSLVKAFDLFLEIPEKNIVSWNVMIGALAFHGIGHKAVQLFEEMQACGKWPDKITFIGLLSACCHSGLTDIGWYYFDKMSSIYGVPREIEHYVCMVDILGRGGFLDKAVKLIGRMPMKPDTAIWGALLGACRIHRNLTVAKQVLKQLLELEPYSSGCGLYVLVSNIYSEAQRWGEMKNIRKLMNDHGIKRHEAISSIEICGCSNEFMVSDQRHEDSSAIYIVLDQLMDHLRSDGHSCSLSPEPFGCGGDLVSWGVSS</sequence>
<dbReference type="PANTHER" id="PTHR47926">
    <property type="entry name" value="PENTATRICOPEPTIDE REPEAT-CONTAINING PROTEIN"/>
    <property type="match status" value="1"/>
</dbReference>
<dbReference type="AlphaFoldDB" id="A0ABD2XZI8"/>
<feature type="repeat" description="PPR" evidence="2">
    <location>
        <begin position="186"/>
        <end position="220"/>
    </location>
</feature>
<dbReference type="NCBIfam" id="TIGR00756">
    <property type="entry name" value="PPR"/>
    <property type="match status" value="5"/>
</dbReference>
<name>A0ABD2XZI8_9GENT</name>
<dbReference type="EMBL" id="JBJUIK010000016">
    <property type="protein sequence ID" value="KAL3500638.1"/>
    <property type="molecule type" value="Genomic_DNA"/>
</dbReference>
<feature type="repeat" description="PPR" evidence="2">
    <location>
        <begin position="419"/>
        <end position="453"/>
    </location>
</feature>
<dbReference type="PROSITE" id="PS51375">
    <property type="entry name" value="PPR"/>
    <property type="match status" value="5"/>
</dbReference>
<evidence type="ECO:0000313" key="4">
    <source>
        <dbReference type="Proteomes" id="UP001630127"/>
    </source>
</evidence>
<dbReference type="InterPro" id="IPR046848">
    <property type="entry name" value="E_motif"/>
</dbReference>
<dbReference type="Pfam" id="PF01535">
    <property type="entry name" value="PPR"/>
    <property type="match status" value="4"/>
</dbReference>
<dbReference type="InterPro" id="IPR002885">
    <property type="entry name" value="PPR_rpt"/>
</dbReference>
<dbReference type="InterPro" id="IPR011990">
    <property type="entry name" value="TPR-like_helical_dom_sf"/>
</dbReference>
<proteinExistence type="predicted"/>
<dbReference type="FunFam" id="1.25.40.10:FF:000470">
    <property type="entry name" value="Pentatricopeptide repeat-containing protein At5g66520"/>
    <property type="match status" value="1"/>
</dbReference>
<keyword evidence="4" id="KW-1185">Reference proteome</keyword>
<dbReference type="FunFam" id="1.25.40.10:FF:000348">
    <property type="entry name" value="Pentatricopeptide repeat-containing protein chloroplastic"/>
    <property type="match status" value="1"/>
</dbReference>
<evidence type="ECO:0000313" key="3">
    <source>
        <dbReference type="EMBL" id="KAL3500638.1"/>
    </source>
</evidence>
<dbReference type="FunFam" id="1.25.40.10:FF:000090">
    <property type="entry name" value="Pentatricopeptide repeat-containing protein, chloroplastic"/>
    <property type="match status" value="1"/>
</dbReference>
<evidence type="ECO:0000256" key="1">
    <source>
        <dbReference type="ARBA" id="ARBA00022737"/>
    </source>
</evidence>
<reference evidence="3 4" key="1">
    <citation type="submission" date="2024-11" db="EMBL/GenBank/DDBJ databases">
        <title>A near-complete genome assembly of Cinchona calisaya.</title>
        <authorList>
            <person name="Lian D.C."/>
            <person name="Zhao X.W."/>
            <person name="Wei L."/>
        </authorList>
    </citation>
    <scope>NUCLEOTIDE SEQUENCE [LARGE SCALE GENOMIC DNA]</scope>
    <source>
        <tissue evidence="3">Nenye</tissue>
    </source>
</reference>
<dbReference type="Proteomes" id="UP001630127">
    <property type="component" value="Unassembled WGS sequence"/>
</dbReference>
<gene>
    <name evidence="3" type="ORF">ACH5RR_039731</name>
</gene>
<comment type="caution">
    <text evidence="3">The sequence shown here is derived from an EMBL/GenBank/DDBJ whole genome shotgun (WGS) entry which is preliminary data.</text>
</comment>
<dbReference type="InterPro" id="IPR046960">
    <property type="entry name" value="PPR_At4g14850-like_plant"/>
</dbReference>
<dbReference type="Pfam" id="PF20431">
    <property type="entry name" value="E_motif"/>
    <property type="match status" value="1"/>
</dbReference>
<keyword evidence="1" id="KW-0677">Repeat</keyword>
<accession>A0ABD2XZI8</accession>
<organism evidence="3 4">
    <name type="scientific">Cinchona calisaya</name>
    <dbReference type="NCBI Taxonomy" id="153742"/>
    <lineage>
        <taxon>Eukaryota</taxon>
        <taxon>Viridiplantae</taxon>
        <taxon>Streptophyta</taxon>
        <taxon>Embryophyta</taxon>
        <taxon>Tracheophyta</taxon>
        <taxon>Spermatophyta</taxon>
        <taxon>Magnoliopsida</taxon>
        <taxon>eudicotyledons</taxon>
        <taxon>Gunneridae</taxon>
        <taxon>Pentapetalae</taxon>
        <taxon>asterids</taxon>
        <taxon>lamiids</taxon>
        <taxon>Gentianales</taxon>
        <taxon>Rubiaceae</taxon>
        <taxon>Cinchonoideae</taxon>
        <taxon>Cinchoneae</taxon>
        <taxon>Cinchona</taxon>
    </lineage>
</organism>
<evidence type="ECO:0008006" key="5">
    <source>
        <dbReference type="Google" id="ProtNLM"/>
    </source>
</evidence>
<feature type="repeat" description="PPR" evidence="2">
    <location>
        <begin position="256"/>
        <end position="290"/>
    </location>
</feature>
<protein>
    <recommendedName>
        <fullName evidence="5">Pentatricopeptide repeat-containing protein At2g22410, mitochondrial-like</fullName>
    </recommendedName>
</protein>
<dbReference type="PANTHER" id="PTHR47926:SF528">
    <property type="entry name" value="PENTATRICOPEPTIDE REPEAT-CONTAINING PROTEIN"/>
    <property type="match status" value="1"/>
</dbReference>
<dbReference type="Gene3D" id="1.25.40.10">
    <property type="entry name" value="Tetratricopeptide repeat domain"/>
    <property type="match status" value="4"/>
</dbReference>
<evidence type="ECO:0000256" key="2">
    <source>
        <dbReference type="PROSITE-ProRule" id="PRU00708"/>
    </source>
</evidence>
<dbReference type="Pfam" id="PF13041">
    <property type="entry name" value="PPR_2"/>
    <property type="match status" value="3"/>
</dbReference>
<feature type="repeat" description="PPR" evidence="2">
    <location>
        <begin position="318"/>
        <end position="352"/>
    </location>
</feature>
<feature type="repeat" description="PPR" evidence="2">
    <location>
        <begin position="85"/>
        <end position="119"/>
    </location>
</feature>